<dbReference type="Proteomes" id="UP000017184">
    <property type="component" value="Chromosome"/>
</dbReference>
<comment type="similarity">
    <text evidence="1">Belongs to the UPF0310 family.</text>
</comment>
<dbReference type="NCBIfam" id="NF002616">
    <property type="entry name" value="PRK02268.1-2"/>
    <property type="match status" value="1"/>
</dbReference>
<feature type="domain" description="EVE" evidence="2">
    <location>
        <begin position="2"/>
        <end position="132"/>
    </location>
</feature>
<dbReference type="EMBL" id="CP004885">
    <property type="protein sequence ID" value="AGX88286.1"/>
    <property type="molecule type" value="Genomic_DNA"/>
</dbReference>
<dbReference type="Gene3D" id="3.10.590.10">
    <property type="entry name" value="ph1033 like domains"/>
    <property type="match status" value="1"/>
</dbReference>
<dbReference type="HAMAP" id="MF_00771">
    <property type="entry name" value="UPF0310"/>
    <property type="match status" value="1"/>
</dbReference>
<dbReference type="OrthoDB" id="9793567at2"/>
<keyword evidence="4" id="KW-1185">Reference proteome</keyword>
<proteinExistence type="inferred from homology"/>
<dbReference type="CDD" id="cd21132">
    <property type="entry name" value="EVE-like"/>
    <property type="match status" value="1"/>
</dbReference>
<evidence type="ECO:0000256" key="1">
    <source>
        <dbReference type="HAMAP-Rule" id="MF_00771"/>
    </source>
</evidence>
<protein>
    <recommendedName>
        <fullName evidence="1">UPF0310 protein Cenrod_2219</fullName>
    </recommendedName>
</protein>
<dbReference type="eggNOG" id="COG1673">
    <property type="taxonomic scope" value="Bacteria"/>
</dbReference>
<name>U5N9N8_9BURK</name>
<dbReference type="InterPro" id="IPR022996">
    <property type="entry name" value="UPF0310"/>
</dbReference>
<dbReference type="HOGENOM" id="CLU_117727_0_0_4"/>
<sequence>MRYWIGVASKEHVNRGVSGGFCQLCHGKAQPLKRMSVGDWIIYYSPKELFEEATPCQKFTAIGEVVGSEVYPFEMFPGFVPHRRDIHFLKASDVPIRPLLEQLSFIQDKRKWGYAFRYGHLEIPISDFELIATKMLGHVPANIHEEK</sequence>
<dbReference type="AlphaFoldDB" id="U5N9N8"/>
<dbReference type="KEGG" id="cbx:Cenrod_2219"/>
<gene>
    <name evidence="3" type="ORF">Cenrod_2219</name>
</gene>
<evidence type="ECO:0000313" key="3">
    <source>
        <dbReference type="EMBL" id="AGX88286.1"/>
    </source>
</evidence>
<evidence type="ECO:0000259" key="2">
    <source>
        <dbReference type="Pfam" id="PF01878"/>
    </source>
</evidence>
<dbReference type="SUPFAM" id="SSF88697">
    <property type="entry name" value="PUA domain-like"/>
    <property type="match status" value="1"/>
</dbReference>
<organism evidence="3 4">
    <name type="scientific">Candidatus Symbiobacter mobilis CR</name>
    <dbReference type="NCBI Taxonomy" id="946483"/>
    <lineage>
        <taxon>Bacteria</taxon>
        <taxon>Pseudomonadati</taxon>
        <taxon>Pseudomonadota</taxon>
        <taxon>Betaproteobacteria</taxon>
        <taxon>Burkholderiales</taxon>
        <taxon>Comamonadaceae</taxon>
    </lineage>
</organism>
<dbReference type="RefSeq" id="WP_022775614.1">
    <property type="nucleotide sequence ID" value="NC_022576.1"/>
</dbReference>
<evidence type="ECO:0000313" key="4">
    <source>
        <dbReference type="Proteomes" id="UP000017184"/>
    </source>
</evidence>
<dbReference type="PATRIC" id="fig|946483.4.peg.2236"/>
<accession>U5N9N8</accession>
<dbReference type="InterPro" id="IPR015947">
    <property type="entry name" value="PUA-like_sf"/>
</dbReference>
<reference evidence="3 4" key="1">
    <citation type="journal article" date="2013" name="Genome Biol.">
        <title>Genomic analysis reveals key aspects of prokaryotic symbiosis in the phototrophic consortium "Chlorochromatium aggregatum".</title>
        <authorList>
            <person name="Liu Z."/>
            <person name="Muller J."/>
            <person name="Li T."/>
            <person name="Alvey R.M."/>
            <person name="Vogl K."/>
            <person name="Frigaard N.U."/>
            <person name="Rockwell N.C."/>
            <person name="Boyd E.S."/>
            <person name="Tomsho L.P."/>
            <person name="Schuster S.C."/>
            <person name="Henke P."/>
            <person name="Rohde M."/>
            <person name="Overmann J."/>
            <person name="Bryant D.A."/>
        </authorList>
    </citation>
    <scope>NUCLEOTIDE SEQUENCE [LARGE SCALE GENOMIC DNA]</scope>
    <source>
        <strain evidence="3">CR</strain>
    </source>
</reference>
<dbReference type="InterPro" id="IPR002740">
    <property type="entry name" value="EVE_domain"/>
</dbReference>
<dbReference type="Pfam" id="PF01878">
    <property type="entry name" value="EVE"/>
    <property type="match status" value="1"/>
</dbReference>